<dbReference type="EMBL" id="BLJN01000007">
    <property type="protein sequence ID" value="GFE84053.1"/>
    <property type="molecule type" value="Genomic_DNA"/>
</dbReference>
<comment type="caution">
    <text evidence="2">The sequence shown here is derived from an EMBL/GenBank/DDBJ whole genome shotgun (WGS) entry which is preliminary data.</text>
</comment>
<gene>
    <name evidence="2" type="ORF">GCM10011487_60530</name>
</gene>
<dbReference type="AlphaFoldDB" id="A0A829YMK4"/>
<keyword evidence="3" id="KW-1185">Reference proteome</keyword>
<reference evidence="3" key="1">
    <citation type="submission" date="2020-01" db="EMBL/GenBank/DDBJ databases">
        <title>'Steroidobacter agaridevorans' sp. nov., agar-degrading bacteria isolated from rhizosphere soils.</title>
        <authorList>
            <person name="Ikenaga M."/>
            <person name="Kataoka M."/>
            <person name="Murouchi A."/>
            <person name="Katsuragi S."/>
            <person name="Sakai M."/>
        </authorList>
    </citation>
    <scope>NUCLEOTIDE SEQUENCE [LARGE SCALE GENOMIC DNA]</scope>
    <source>
        <strain evidence="3">YU21-B</strain>
    </source>
</reference>
<feature type="domain" description="MEDS" evidence="1">
    <location>
        <begin position="6"/>
        <end position="157"/>
    </location>
</feature>
<organism evidence="2 3">
    <name type="scientific">Steroidobacter agaridevorans</name>
    <dbReference type="NCBI Taxonomy" id="2695856"/>
    <lineage>
        <taxon>Bacteria</taxon>
        <taxon>Pseudomonadati</taxon>
        <taxon>Pseudomonadota</taxon>
        <taxon>Gammaproteobacteria</taxon>
        <taxon>Steroidobacterales</taxon>
        <taxon>Steroidobacteraceae</taxon>
        <taxon>Steroidobacter</taxon>
    </lineage>
</organism>
<proteinExistence type="predicted"/>
<evidence type="ECO:0000313" key="3">
    <source>
        <dbReference type="Proteomes" id="UP000445000"/>
    </source>
</evidence>
<evidence type="ECO:0000313" key="2">
    <source>
        <dbReference type="EMBL" id="GFE84053.1"/>
    </source>
</evidence>
<dbReference type="Pfam" id="PF14417">
    <property type="entry name" value="MEDS"/>
    <property type="match status" value="1"/>
</dbReference>
<protein>
    <recommendedName>
        <fullName evidence="1">MEDS domain-containing protein</fullName>
    </recommendedName>
</protein>
<dbReference type="InterPro" id="IPR025847">
    <property type="entry name" value="MEDS_domain"/>
</dbReference>
<name>A0A829YMK4_9GAMM</name>
<accession>A0A829YMK4</accession>
<evidence type="ECO:0000259" key="1">
    <source>
        <dbReference type="Pfam" id="PF14417"/>
    </source>
</evidence>
<dbReference type="Proteomes" id="UP000445000">
    <property type="component" value="Unassembled WGS sequence"/>
</dbReference>
<sequence length="177" mass="20376">MSNSAHIVHFFRSDEEYVRAAGYFLREGLEAHETCVAVATAEHHRQLDRYLRESGLDPDLLSAEYRYVPLQAEQMLPTFFDAQAGIDQDRFHRQFNQLVIQAASRGQPVRLFGEMVSLLAEQGRPALAIQLEELWNELSRQHSFSLFCAYKVSPFTENPRYRKLLHSIHSHVVCEGA</sequence>